<reference evidence="3" key="3">
    <citation type="submission" date="2015-06" db="UniProtKB">
        <authorList>
            <consortium name="EnsemblProtists"/>
        </authorList>
    </citation>
    <scope>IDENTIFICATION</scope>
</reference>
<evidence type="ECO:0000313" key="2">
    <source>
        <dbReference type="EMBL" id="EKX46397.1"/>
    </source>
</evidence>
<accession>L1JDM9</accession>
<dbReference type="HOGENOM" id="CLU_000288_36_12_1"/>
<dbReference type="OMA" id="HLANCYD"/>
<proteinExistence type="predicted"/>
<dbReference type="OrthoDB" id="2384430at2759"/>
<dbReference type="EnsemblProtists" id="EKX46397">
    <property type="protein sequence ID" value="EKX46397"/>
    <property type="gene ID" value="GUITHDRAFT_70585"/>
</dbReference>
<dbReference type="SMART" id="SM00671">
    <property type="entry name" value="SEL1"/>
    <property type="match status" value="3"/>
</dbReference>
<dbReference type="InterPro" id="IPR006597">
    <property type="entry name" value="Sel1-like"/>
</dbReference>
<evidence type="ECO:0000256" key="1">
    <source>
        <dbReference type="ARBA" id="ARBA00022737"/>
    </source>
</evidence>
<dbReference type="AlphaFoldDB" id="L1JDM9"/>
<dbReference type="GeneID" id="17303049"/>
<dbReference type="SUPFAM" id="SSF81901">
    <property type="entry name" value="HCP-like"/>
    <property type="match status" value="1"/>
</dbReference>
<dbReference type="EMBL" id="JH992994">
    <property type="protein sequence ID" value="EKX46397.1"/>
    <property type="molecule type" value="Genomic_DNA"/>
</dbReference>
<name>L1JDM9_GUITC</name>
<dbReference type="Gene3D" id="1.25.40.10">
    <property type="entry name" value="Tetratricopeptide repeat domain"/>
    <property type="match status" value="1"/>
</dbReference>
<feature type="non-terminal residue" evidence="2">
    <location>
        <position position="1"/>
    </location>
</feature>
<dbReference type="RefSeq" id="XP_005833377.1">
    <property type="nucleotide sequence ID" value="XM_005833320.1"/>
</dbReference>
<reference evidence="2 4" key="1">
    <citation type="journal article" date="2012" name="Nature">
        <title>Algal genomes reveal evolutionary mosaicism and the fate of nucleomorphs.</title>
        <authorList>
            <consortium name="DOE Joint Genome Institute"/>
            <person name="Curtis B.A."/>
            <person name="Tanifuji G."/>
            <person name="Burki F."/>
            <person name="Gruber A."/>
            <person name="Irimia M."/>
            <person name="Maruyama S."/>
            <person name="Arias M.C."/>
            <person name="Ball S.G."/>
            <person name="Gile G.H."/>
            <person name="Hirakawa Y."/>
            <person name="Hopkins J.F."/>
            <person name="Kuo A."/>
            <person name="Rensing S.A."/>
            <person name="Schmutz J."/>
            <person name="Symeonidi A."/>
            <person name="Elias M."/>
            <person name="Eveleigh R.J."/>
            <person name="Herman E.K."/>
            <person name="Klute M.J."/>
            <person name="Nakayama T."/>
            <person name="Obornik M."/>
            <person name="Reyes-Prieto A."/>
            <person name="Armbrust E.V."/>
            <person name="Aves S.J."/>
            <person name="Beiko R.G."/>
            <person name="Coutinho P."/>
            <person name="Dacks J.B."/>
            <person name="Durnford D.G."/>
            <person name="Fast N.M."/>
            <person name="Green B.R."/>
            <person name="Grisdale C.J."/>
            <person name="Hempel F."/>
            <person name="Henrissat B."/>
            <person name="Hoppner M.P."/>
            <person name="Ishida K."/>
            <person name="Kim E."/>
            <person name="Koreny L."/>
            <person name="Kroth P.G."/>
            <person name="Liu Y."/>
            <person name="Malik S.B."/>
            <person name="Maier U.G."/>
            <person name="McRose D."/>
            <person name="Mock T."/>
            <person name="Neilson J.A."/>
            <person name="Onodera N.T."/>
            <person name="Poole A.M."/>
            <person name="Pritham E.J."/>
            <person name="Richards T.A."/>
            <person name="Rocap G."/>
            <person name="Roy S.W."/>
            <person name="Sarai C."/>
            <person name="Schaack S."/>
            <person name="Shirato S."/>
            <person name="Slamovits C.H."/>
            <person name="Spencer D.F."/>
            <person name="Suzuki S."/>
            <person name="Worden A.Z."/>
            <person name="Zauner S."/>
            <person name="Barry K."/>
            <person name="Bell C."/>
            <person name="Bharti A.K."/>
            <person name="Crow J.A."/>
            <person name="Grimwood J."/>
            <person name="Kramer R."/>
            <person name="Lindquist E."/>
            <person name="Lucas S."/>
            <person name="Salamov A."/>
            <person name="McFadden G.I."/>
            <person name="Lane C.E."/>
            <person name="Keeling P.J."/>
            <person name="Gray M.W."/>
            <person name="Grigoriev I.V."/>
            <person name="Archibald J.M."/>
        </authorList>
    </citation>
    <scope>NUCLEOTIDE SEQUENCE</scope>
    <source>
        <strain evidence="2 4">CCMP2712</strain>
    </source>
</reference>
<dbReference type="eggNOG" id="KOG1550">
    <property type="taxonomic scope" value="Eukaryota"/>
</dbReference>
<dbReference type="PANTHER" id="PTHR46430:SF3">
    <property type="entry name" value="ACTIVATOR OF C KINASE PROTEIN 1"/>
    <property type="match status" value="1"/>
</dbReference>
<reference evidence="4" key="2">
    <citation type="submission" date="2012-11" db="EMBL/GenBank/DDBJ databases">
        <authorList>
            <person name="Kuo A."/>
            <person name="Curtis B.A."/>
            <person name="Tanifuji G."/>
            <person name="Burki F."/>
            <person name="Gruber A."/>
            <person name="Irimia M."/>
            <person name="Maruyama S."/>
            <person name="Arias M.C."/>
            <person name="Ball S.G."/>
            <person name="Gile G.H."/>
            <person name="Hirakawa Y."/>
            <person name="Hopkins J.F."/>
            <person name="Rensing S.A."/>
            <person name="Schmutz J."/>
            <person name="Symeonidi A."/>
            <person name="Elias M."/>
            <person name="Eveleigh R.J."/>
            <person name="Herman E.K."/>
            <person name="Klute M.J."/>
            <person name="Nakayama T."/>
            <person name="Obornik M."/>
            <person name="Reyes-Prieto A."/>
            <person name="Armbrust E.V."/>
            <person name="Aves S.J."/>
            <person name="Beiko R.G."/>
            <person name="Coutinho P."/>
            <person name="Dacks J.B."/>
            <person name="Durnford D.G."/>
            <person name="Fast N.M."/>
            <person name="Green B.R."/>
            <person name="Grisdale C."/>
            <person name="Hempe F."/>
            <person name="Henrissat B."/>
            <person name="Hoppner M.P."/>
            <person name="Ishida K.-I."/>
            <person name="Kim E."/>
            <person name="Koreny L."/>
            <person name="Kroth P.G."/>
            <person name="Liu Y."/>
            <person name="Malik S.-B."/>
            <person name="Maier U.G."/>
            <person name="McRose D."/>
            <person name="Mock T."/>
            <person name="Neilson J.A."/>
            <person name="Onodera N.T."/>
            <person name="Poole A.M."/>
            <person name="Pritham E.J."/>
            <person name="Richards T.A."/>
            <person name="Rocap G."/>
            <person name="Roy S.W."/>
            <person name="Sarai C."/>
            <person name="Schaack S."/>
            <person name="Shirato S."/>
            <person name="Slamovits C.H."/>
            <person name="Spencer D.F."/>
            <person name="Suzuki S."/>
            <person name="Worden A.Z."/>
            <person name="Zauner S."/>
            <person name="Barry K."/>
            <person name="Bell C."/>
            <person name="Bharti A.K."/>
            <person name="Crow J.A."/>
            <person name="Grimwood J."/>
            <person name="Kramer R."/>
            <person name="Lindquist E."/>
            <person name="Lucas S."/>
            <person name="Salamov A."/>
            <person name="McFadden G.I."/>
            <person name="Lane C.E."/>
            <person name="Keeling P.J."/>
            <person name="Gray M.W."/>
            <person name="Grigoriev I.V."/>
            <person name="Archibald J.M."/>
        </authorList>
    </citation>
    <scope>NUCLEOTIDE SEQUENCE</scope>
    <source>
        <strain evidence="4">CCMP2712</strain>
    </source>
</reference>
<sequence length="143" mass="15920">YQIGYAVDEINHTKAFHHFQMSAMMDLPEAMTCLGTCFLHGYGTDKDVAEAVRWYSKAAEAGCSEGMYNLALCLQDGVGVQESIGMAIQWMNQSAADEHVDAMYVMAMYHMQGAGAIEKNEELANEMLTKIVDRFDHPASQLR</sequence>
<dbReference type="STRING" id="905079.L1JDM9"/>
<dbReference type="PANTHER" id="PTHR46430">
    <property type="entry name" value="PROTEIN SKT5-RELATED"/>
    <property type="match status" value="1"/>
</dbReference>
<dbReference type="Proteomes" id="UP000011087">
    <property type="component" value="Unassembled WGS sequence"/>
</dbReference>
<evidence type="ECO:0000313" key="4">
    <source>
        <dbReference type="Proteomes" id="UP000011087"/>
    </source>
</evidence>
<protein>
    <recommendedName>
        <fullName evidence="5">HCP-like protein</fullName>
    </recommendedName>
</protein>
<dbReference type="InterPro" id="IPR011990">
    <property type="entry name" value="TPR-like_helical_dom_sf"/>
</dbReference>
<evidence type="ECO:0008006" key="5">
    <source>
        <dbReference type="Google" id="ProtNLM"/>
    </source>
</evidence>
<dbReference type="InterPro" id="IPR051726">
    <property type="entry name" value="Chitin_Synth_Reg"/>
</dbReference>
<organism evidence="2">
    <name type="scientific">Guillardia theta (strain CCMP2712)</name>
    <name type="common">Cryptophyte</name>
    <dbReference type="NCBI Taxonomy" id="905079"/>
    <lineage>
        <taxon>Eukaryota</taxon>
        <taxon>Cryptophyceae</taxon>
        <taxon>Pyrenomonadales</taxon>
        <taxon>Geminigeraceae</taxon>
        <taxon>Guillardia</taxon>
    </lineage>
</organism>
<evidence type="ECO:0000313" key="3">
    <source>
        <dbReference type="EnsemblProtists" id="EKX46397"/>
    </source>
</evidence>
<keyword evidence="1" id="KW-0677">Repeat</keyword>
<dbReference type="KEGG" id="gtt:GUITHDRAFT_70585"/>
<dbReference type="PaxDb" id="55529-EKX46397"/>
<dbReference type="Pfam" id="PF08238">
    <property type="entry name" value="Sel1"/>
    <property type="match status" value="4"/>
</dbReference>
<keyword evidence="4" id="KW-1185">Reference proteome</keyword>
<gene>
    <name evidence="2" type="ORF">GUITHDRAFT_70585</name>
</gene>